<evidence type="ECO:0000313" key="2">
    <source>
        <dbReference type="EnsemblMetazoa" id="XP_030845794"/>
    </source>
</evidence>
<dbReference type="PANTHER" id="PTHR46670">
    <property type="entry name" value="ENDO/EXONUCLEASE/PHOSPHATASE DOMAIN-CONTAINING PROTEIN"/>
    <property type="match status" value="1"/>
</dbReference>
<dbReference type="RefSeq" id="XP_030845794.1">
    <property type="nucleotide sequence ID" value="XM_030989934.1"/>
</dbReference>
<keyword evidence="3" id="KW-1185">Reference proteome</keyword>
<organism evidence="2 3">
    <name type="scientific">Strongylocentrotus purpuratus</name>
    <name type="common">Purple sea urchin</name>
    <dbReference type="NCBI Taxonomy" id="7668"/>
    <lineage>
        <taxon>Eukaryota</taxon>
        <taxon>Metazoa</taxon>
        <taxon>Echinodermata</taxon>
        <taxon>Eleutherozoa</taxon>
        <taxon>Echinozoa</taxon>
        <taxon>Echinoidea</taxon>
        <taxon>Euechinoidea</taxon>
        <taxon>Echinacea</taxon>
        <taxon>Camarodonta</taxon>
        <taxon>Echinidea</taxon>
        <taxon>Strongylocentrotidae</taxon>
        <taxon>Strongylocentrotus</taxon>
    </lineage>
</organism>
<dbReference type="Pfam" id="PF03372">
    <property type="entry name" value="Exo_endo_phos"/>
    <property type="match status" value="1"/>
</dbReference>
<dbReference type="InterPro" id="IPR005135">
    <property type="entry name" value="Endo/exonuclease/phosphatase"/>
</dbReference>
<accession>A0A7M7P3J3</accession>
<dbReference type="KEGG" id="spu:115925890"/>
<evidence type="ECO:0000313" key="3">
    <source>
        <dbReference type="Proteomes" id="UP000007110"/>
    </source>
</evidence>
<dbReference type="SUPFAM" id="SSF56219">
    <property type="entry name" value="DNase I-like"/>
    <property type="match status" value="1"/>
</dbReference>
<protein>
    <recommendedName>
        <fullName evidence="1">Endonuclease/exonuclease/phosphatase domain-containing protein</fullName>
    </recommendedName>
</protein>
<dbReference type="Proteomes" id="UP000007110">
    <property type="component" value="Unassembled WGS sequence"/>
</dbReference>
<reference evidence="3" key="1">
    <citation type="submission" date="2015-02" db="EMBL/GenBank/DDBJ databases">
        <title>Genome sequencing for Strongylocentrotus purpuratus.</title>
        <authorList>
            <person name="Murali S."/>
            <person name="Liu Y."/>
            <person name="Vee V."/>
            <person name="English A."/>
            <person name="Wang M."/>
            <person name="Skinner E."/>
            <person name="Han Y."/>
            <person name="Muzny D.M."/>
            <person name="Worley K.C."/>
            <person name="Gibbs R.A."/>
        </authorList>
    </citation>
    <scope>NUCLEOTIDE SEQUENCE</scope>
</reference>
<dbReference type="InterPro" id="IPR036691">
    <property type="entry name" value="Endo/exonu/phosph_ase_sf"/>
</dbReference>
<dbReference type="GO" id="GO:0003824">
    <property type="term" value="F:catalytic activity"/>
    <property type="evidence" value="ECO:0007669"/>
    <property type="project" value="InterPro"/>
</dbReference>
<sequence>MIHKTLEQPHGQRKTTRYARRMVAVEPLYNMATACLTATANLEMKTNYTYDSQTLHALNIWDGRSSGKWREENHFVWDRLVSLGISRSCRRRRTHRGKRGGRDRFKDHLKFGTLNSRSLRNKSTIFQDFVVDHKLDFVCICETWLSSDDDAVVADLCPGSYIFKHCPRVSGRGGGVAFLYKDSLQVIMSSENYDSFECMSATISSDSSCMDISVIYRPPGGHSFSKFLEEFSDFLDGRMYRTPPFVITGDLNIHMDNNSAPNTQKFNDLLTSHGISQLVKSPTHDKGHILDVVMVRNADDQILCSKPQVIPGISDHSAILWKLNFAKPSRTHFTYVSRNIRDIDRETFANSIADCNITAPATCSVEEAVHHYKLELGRVLDAHAPQRSRKVRNHADCPWYTNDIRSQKRIRRQLERKWRANGRLQTDKELYCAQRDLVNSLVKRAKRSYFVDLIEDCRNDSRKLFSVANRLLNRRQLSLLPAHTDSQQMASTFTHFFQTKVKTICDSLSPDETPHDPLTSSSFEIKPLQNEPFIALNLAWLMLMIGCSHVP</sequence>
<evidence type="ECO:0000259" key="1">
    <source>
        <dbReference type="Pfam" id="PF03372"/>
    </source>
</evidence>
<dbReference type="Gene3D" id="3.60.10.10">
    <property type="entry name" value="Endonuclease/exonuclease/phosphatase"/>
    <property type="match status" value="1"/>
</dbReference>
<dbReference type="GeneID" id="115925890"/>
<reference evidence="2" key="2">
    <citation type="submission" date="2021-01" db="UniProtKB">
        <authorList>
            <consortium name="EnsemblMetazoa"/>
        </authorList>
    </citation>
    <scope>IDENTIFICATION</scope>
</reference>
<feature type="domain" description="Endonuclease/exonuclease/phosphatase" evidence="1">
    <location>
        <begin position="113"/>
        <end position="316"/>
    </location>
</feature>
<dbReference type="EnsemblMetazoa" id="XM_030989934">
    <property type="protein sequence ID" value="XP_030845794"/>
    <property type="gene ID" value="LOC115925890"/>
</dbReference>
<name>A0A7M7P3J3_STRPU</name>
<proteinExistence type="predicted"/>
<dbReference type="OrthoDB" id="10072198at2759"/>
<dbReference type="OMA" id="CNITAPA"/>
<dbReference type="PANTHER" id="PTHR46670:SF3">
    <property type="entry name" value="ENDONUCLEASE_EXONUCLEASE_PHOSPHATASE DOMAIN-CONTAINING PROTEIN"/>
    <property type="match status" value="1"/>
</dbReference>
<dbReference type="AlphaFoldDB" id="A0A7M7P3J3"/>
<dbReference type="InParanoid" id="A0A7M7P3J3"/>